<dbReference type="InterPro" id="IPR036397">
    <property type="entry name" value="RNaseH_sf"/>
</dbReference>
<gene>
    <name evidence="4" type="ORF">LWI29_005522</name>
</gene>
<dbReference type="GO" id="GO:0005634">
    <property type="term" value="C:nucleus"/>
    <property type="evidence" value="ECO:0007669"/>
    <property type="project" value="TreeGrafter"/>
</dbReference>
<dbReference type="GO" id="GO:0005737">
    <property type="term" value="C:cytoplasm"/>
    <property type="evidence" value="ECO:0007669"/>
    <property type="project" value="TreeGrafter"/>
</dbReference>
<reference evidence="4" key="2">
    <citation type="submission" date="2023-06" db="EMBL/GenBank/DDBJ databases">
        <authorList>
            <person name="Swenson N.G."/>
            <person name="Wegrzyn J.L."/>
            <person name="Mcevoy S.L."/>
        </authorList>
    </citation>
    <scope>NUCLEOTIDE SEQUENCE</scope>
    <source>
        <strain evidence="4">NS2018</strain>
        <tissue evidence="4">Leaf</tissue>
    </source>
</reference>
<dbReference type="InterPro" id="IPR002562">
    <property type="entry name" value="3'-5'_exonuclease_dom"/>
</dbReference>
<dbReference type="Proteomes" id="UP001168877">
    <property type="component" value="Unassembled WGS sequence"/>
</dbReference>
<dbReference type="PANTHER" id="PTHR13620:SF102">
    <property type="entry name" value="PROTEIN RISC-INTERACTING CLEARING 3'-5' EXORIBONUCLEASE 2"/>
    <property type="match status" value="1"/>
</dbReference>
<feature type="domain" description="3'-5' exonuclease" evidence="3">
    <location>
        <begin position="25"/>
        <end position="149"/>
    </location>
</feature>
<keyword evidence="1" id="KW-0540">Nuclease</keyword>
<dbReference type="GO" id="GO:0006139">
    <property type="term" value="P:nucleobase-containing compound metabolic process"/>
    <property type="evidence" value="ECO:0007669"/>
    <property type="project" value="InterPro"/>
</dbReference>
<dbReference type="AlphaFoldDB" id="A0AA39VUJ0"/>
<protein>
    <recommendedName>
        <fullName evidence="3">3'-5' exonuclease domain-containing protein</fullName>
    </recommendedName>
</protein>
<dbReference type="GO" id="GO:0008408">
    <property type="term" value="F:3'-5' exonuclease activity"/>
    <property type="evidence" value="ECO:0007669"/>
    <property type="project" value="InterPro"/>
</dbReference>
<evidence type="ECO:0000313" key="4">
    <source>
        <dbReference type="EMBL" id="KAK0599469.1"/>
    </source>
</evidence>
<dbReference type="InterPro" id="IPR012337">
    <property type="entry name" value="RNaseH-like_sf"/>
</dbReference>
<keyword evidence="5" id="KW-1185">Reference proteome</keyword>
<dbReference type="Pfam" id="PF01612">
    <property type="entry name" value="DNA_pol_A_exo1"/>
    <property type="match status" value="1"/>
</dbReference>
<accession>A0AA39VUJ0</accession>
<dbReference type="PANTHER" id="PTHR13620">
    <property type="entry name" value="3-5 EXONUCLEASE"/>
    <property type="match status" value="1"/>
</dbReference>
<proteinExistence type="predicted"/>
<dbReference type="EMBL" id="JAUESC010000003">
    <property type="protein sequence ID" value="KAK0599469.1"/>
    <property type="molecule type" value="Genomic_DNA"/>
</dbReference>
<sequence>MDNMFVMKDGATISTVLAKYYNSIAKHLIMFLNKGVDMIIAFDTQRSYVPEIEYKRETRIVQLKFCNGSFCLILNLSDIDYTFLESLGRFFCNNDIVFAGVHIQKDLVMLQKQYKIEVRNFVDLSQLASKLFNRPCLSVCGLRELARELGKPRLLNACS</sequence>
<name>A0AA39VUJ0_ACESA</name>
<evidence type="ECO:0000313" key="5">
    <source>
        <dbReference type="Proteomes" id="UP001168877"/>
    </source>
</evidence>
<evidence type="ECO:0000259" key="3">
    <source>
        <dbReference type="Pfam" id="PF01612"/>
    </source>
</evidence>
<dbReference type="InterPro" id="IPR051132">
    <property type="entry name" value="3-5_Exonuclease_domain"/>
</dbReference>
<evidence type="ECO:0000256" key="1">
    <source>
        <dbReference type="ARBA" id="ARBA00022722"/>
    </source>
</evidence>
<keyword evidence="2" id="KW-0378">Hydrolase</keyword>
<dbReference type="GO" id="GO:0003676">
    <property type="term" value="F:nucleic acid binding"/>
    <property type="evidence" value="ECO:0007669"/>
    <property type="project" value="InterPro"/>
</dbReference>
<dbReference type="SUPFAM" id="SSF53098">
    <property type="entry name" value="Ribonuclease H-like"/>
    <property type="match status" value="1"/>
</dbReference>
<comment type="caution">
    <text evidence="4">The sequence shown here is derived from an EMBL/GenBank/DDBJ whole genome shotgun (WGS) entry which is preliminary data.</text>
</comment>
<reference evidence="4" key="1">
    <citation type="journal article" date="2022" name="Plant J.">
        <title>Strategies of tolerance reflected in two North American maple genomes.</title>
        <authorList>
            <person name="McEvoy S.L."/>
            <person name="Sezen U.U."/>
            <person name="Trouern-Trend A."/>
            <person name="McMahon S.M."/>
            <person name="Schaberg P.G."/>
            <person name="Yang J."/>
            <person name="Wegrzyn J.L."/>
            <person name="Swenson N.G."/>
        </authorList>
    </citation>
    <scope>NUCLEOTIDE SEQUENCE</scope>
    <source>
        <strain evidence="4">NS2018</strain>
    </source>
</reference>
<evidence type="ECO:0000256" key="2">
    <source>
        <dbReference type="ARBA" id="ARBA00022801"/>
    </source>
</evidence>
<organism evidence="4 5">
    <name type="scientific">Acer saccharum</name>
    <name type="common">Sugar maple</name>
    <dbReference type="NCBI Taxonomy" id="4024"/>
    <lineage>
        <taxon>Eukaryota</taxon>
        <taxon>Viridiplantae</taxon>
        <taxon>Streptophyta</taxon>
        <taxon>Embryophyta</taxon>
        <taxon>Tracheophyta</taxon>
        <taxon>Spermatophyta</taxon>
        <taxon>Magnoliopsida</taxon>
        <taxon>eudicotyledons</taxon>
        <taxon>Gunneridae</taxon>
        <taxon>Pentapetalae</taxon>
        <taxon>rosids</taxon>
        <taxon>malvids</taxon>
        <taxon>Sapindales</taxon>
        <taxon>Sapindaceae</taxon>
        <taxon>Hippocastanoideae</taxon>
        <taxon>Acereae</taxon>
        <taxon>Acer</taxon>
    </lineage>
</organism>
<dbReference type="Gene3D" id="3.30.420.10">
    <property type="entry name" value="Ribonuclease H-like superfamily/Ribonuclease H"/>
    <property type="match status" value="1"/>
</dbReference>